<comment type="caution">
    <text evidence="4">Lacks conserved residue(s) required for the propagation of feature annotation.</text>
</comment>
<dbReference type="NCBIfam" id="TIGR00071">
    <property type="entry name" value="hisT_truA"/>
    <property type="match status" value="1"/>
</dbReference>
<dbReference type="PIRSF" id="PIRSF001430">
    <property type="entry name" value="tRNA_psdUrid_synth"/>
    <property type="match status" value="1"/>
</dbReference>
<feature type="domain" description="Pseudouridine synthase I TruA alpha/beta" evidence="8">
    <location>
        <begin position="8"/>
        <end position="103"/>
    </location>
</feature>
<dbReference type="HAMAP" id="MF_00171">
    <property type="entry name" value="TruA"/>
    <property type="match status" value="1"/>
</dbReference>
<comment type="similarity">
    <text evidence="1 4 7">Belongs to the tRNA pseudouridine synthase TruA family.</text>
</comment>
<dbReference type="EC" id="5.4.99.12" evidence="4"/>
<dbReference type="InterPro" id="IPR001406">
    <property type="entry name" value="PsdUridine_synth_TruA"/>
</dbReference>
<evidence type="ECO:0000313" key="10">
    <source>
        <dbReference type="Proteomes" id="UP000002975"/>
    </source>
</evidence>
<comment type="catalytic activity">
    <reaction evidence="4 7">
        <text>uridine(38/39/40) in tRNA = pseudouridine(38/39/40) in tRNA</text>
        <dbReference type="Rhea" id="RHEA:22376"/>
        <dbReference type="Rhea" id="RHEA-COMP:10085"/>
        <dbReference type="Rhea" id="RHEA-COMP:10087"/>
        <dbReference type="ChEBI" id="CHEBI:65314"/>
        <dbReference type="ChEBI" id="CHEBI:65315"/>
        <dbReference type="EC" id="5.4.99.12"/>
    </reaction>
</comment>
<dbReference type="PANTHER" id="PTHR11142">
    <property type="entry name" value="PSEUDOURIDYLATE SYNTHASE"/>
    <property type="match status" value="1"/>
</dbReference>
<dbReference type="RefSeq" id="WP_008802351.1">
    <property type="nucleotide sequence ID" value="NZ_GG657975.1"/>
</dbReference>
<feature type="active site" description="Nucleophile" evidence="4 5">
    <location>
        <position position="52"/>
    </location>
</feature>
<comment type="subunit">
    <text evidence="4">Homodimer.</text>
</comment>
<dbReference type="GO" id="GO:0031119">
    <property type="term" value="P:tRNA pseudouridine synthesis"/>
    <property type="evidence" value="ECO:0007669"/>
    <property type="project" value="UniProtKB-UniRule"/>
</dbReference>
<dbReference type="InterPro" id="IPR020097">
    <property type="entry name" value="PsdUridine_synth_TruA_a/b_dom"/>
</dbReference>
<dbReference type="FunFam" id="3.30.70.580:FF:000001">
    <property type="entry name" value="tRNA pseudouridine synthase A"/>
    <property type="match status" value="1"/>
</dbReference>
<evidence type="ECO:0000256" key="4">
    <source>
        <dbReference type="HAMAP-Rule" id="MF_00171"/>
    </source>
</evidence>
<comment type="function">
    <text evidence="4">Formation of pseudouridine at positions 38, 39 and 40 in the anticodon stem and loop of transfer RNAs.</text>
</comment>
<dbReference type="SUPFAM" id="SSF55120">
    <property type="entry name" value="Pseudouridine synthase"/>
    <property type="match status" value="1"/>
</dbReference>
<dbReference type="InterPro" id="IPR020095">
    <property type="entry name" value="PsdUridine_synth_TruA_C"/>
</dbReference>
<proteinExistence type="inferred from homology"/>
<feature type="domain" description="Pseudouridine synthase I TruA alpha/beta" evidence="8">
    <location>
        <begin position="144"/>
        <end position="243"/>
    </location>
</feature>
<dbReference type="InterPro" id="IPR020103">
    <property type="entry name" value="PsdUridine_synth_cat_dom_sf"/>
</dbReference>
<dbReference type="Gene3D" id="3.30.70.580">
    <property type="entry name" value="Pseudouridine synthase I, catalytic domain, N-terminal subdomain"/>
    <property type="match status" value="1"/>
</dbReference>
<dbReference type="EMBL" id="GG657975">
    <property type="protein sequence ID" value="EFS22322.1"/>
    <property type="molecule type" value="Genomic_DNA"/>
</dbReference>
<evidence type="ECO:0000256" key="2">
    <source>
        <dbReference type="ARBA" id="ARBA00022694"/>
    </source>
</evidence>
<evidence type="ECO:0000259" key="8">
    <source>
        <dbReference type="Pfam" id="PF01416"/>
    </source>
</evidence>
<keyword evidence="10" id="KW-1185">Reference proteome</keyword>
<evidence type="ECO:0000256" key="7">
    <source>
        <dbReference type="RuleBase" id="RU003792"/>
    </source>
</evidence>
<dbReference type="Gene3D" id="3.30.70.660">
    <property type="entry name" value="Pseudouridine synthase I, catalytic domain, C-terminal subdomain"/>
    <property type="match status" value="1"/>
</dbReference>
<gene>
    <name evidence="4 9" type="primary">truA</name>
    <name evidence="9" type="ORF">FSBG_01819</name>
</gene>
<organism evidence="9 10">
    <name type="scientific">Fusobacterium gonidiaformans 3-1-5R</name>
    <dbReference type="NCBI Taxonomy" id="469605"/>
    <lineage>
        <taxon>Bacteria</taxon>
        <taxon>Fusobacteriati</taxon>
        <taxon>Fusobacteriota</taxon>
        <taxon>Fusobacteriia</taxon>
        <taxon>Fusobacteriales</taxon>
        <taxon>Fusobacteriaceae</taxon>
        <taxon>Fusobacterium</taxon>
    </lineage>
</organism>
<evidence type="ECO:0000256" key="1">
    <source>
        <dbReference type="ARBA" id="ARBA00009375"/>
    </source>
</evidence>
<reference evidence="9 10" key="1">
    <citation type="submission" date="2009-02" db="EMBL/GenBank/DDBJ databases">
        <title>The Genome Sequence of Fusobacterium sp. 3_1_5R.</title>
        <authorList>
            <consortium name="The Broad Institute Genome Sequencing Platform"/>
            <person name="Ward D."/>
            <person name="Young S.K."/>
            <person name="Kodira C.D."/>
            <person name="Zeng Q."/>
            <person name="Koehrsen M."/>
            <person name="Alvarado L."/>
            <person name="Berlin A."/>
            <person name="Borenstein D."/>
            <person name="Chen Z."/>
            <person name="Engels R."/>
            <person name="Freedman E."/>
            <person name="Gellesch M."/>
            <person name="Goldberg J."/>
            <person name="Griggs A."/>
            <person name="Gujja S."/>
            <person name="Heiman D."/>
            <person name="Hepburn T."/>
            <person name="Howarth C."/>
            <person name="Jen D."/>
            <person name="Larson L."/>
            <person name="Lewis B."/>
            <person name="Mehta T."/>
            <person name="Park D."/>
            <person name="Pearson M."/>
            <person name="Roberts A."/>
            <person name="Saif S."/>
            <person name="Shea T."/>
            <person name="Shenoy N."/>
            <person name="Sisk P."/>
            <person name="Stolte C."/>
            <person name="Sykes S."/>
            <person name="Walk T."/>
            <person name="White J."/>
            <person name="Yandava C."/>
            <person name="Allen-Vercoe E."/>
            <person name="Strauss J."/>
            <person name="Ambrose C."/>
            <person name="Lander E."/>
            <person name="Nusbaum C."/>
            <person name="Galagan J."/>
            <person name="Birren B."/>
        </authorList>
    </citation>
    <scope>NUCLEOTIDE SEQUENCE [LARGE SCALE GENOMIC DNA]</scope>
    <source>
        <strain evidence="9 10">3_1_5R</strain>
    </source>
</reference>
<evidence type="ECO:0000256" key="3">
    <source>
        <dbReference type="ARBA" id="ARBA00023235"/>
    </source>
</evidence>
<dbReference type="CDD" id="cd02570">
    <property type="entry name" value="PseudoU_synth_EcTruA"/>
    <property type="match status" value="1"/>
</dbReference>
<accession>E5BIJ9</accession>
<protein>
    <recommendedName>
        <fullName evidence="4">tRNA pseudouridine synthase A</fullName>
        <ecNumber evidence="4">5.4.99.12</ecNumber>
    </recommendedName>
    <alternativeName>
        <fullName evidence="4">tRNA pseudouridine(38-40) synthase</fullName>
    </alternativeName>
    <alternativeName>
        <fullName evidence="4">tRNA pseudouridylate synthase I</fullName>
    </alternativeName>
    <alternativeName>
        <fullName evidence="4">tRNA-uridine isomerase I</fullName>
    </alternativeName>
</protein>
<dbReference type="InterPro" id="IPR020094">
    <property type="entry name" value="TruA/RsuA/RluB/E/F_N"/>
</dbReference>
<keyword evidence="2 4" id="KW-0819">tRNA processing</keyword>
<sequence>MKNIKISYQYDGSSFMGFQRQPEKRTVQGEIEKCLFRILKEKIDLTSSGRTDRGVHAMHQVSNFFTAVNIPLDKLFYALSRCLPEDILLLELEEARKDFHARFSAKTRSYCYRITWEKSPFERRYKTYVKKKIDSQSFFKILEIFMGKHNFQNFRLQDDAFANPIREIYSIQVKEVDEGMDIYIEANAFLKSQIRIMLGTAFQVYFQKVESNRIEKMLKEPDKEFPKYLADPNGLYLYHIKYDEE</sequence>
<evidence type="ECO:0000313" key="9">
    <source>
        <dbReference type="EMBL" id="EFS22322.1"/>
    </source>
</evidence>
<evidence type="ECO:0000256" key="6">
    <source>
        <dbReference type="PIRSR" id="PIRSR001430-2"/>
    </source>
</evidence>
<keyword evidence="3 4" id="KW-0413">Isomerase</keyword>
<dbReference type="OrthoDB" id="9811823at2"/>
<feature type="binding site" evidence="4 6">
    <location>
        <position position="110"/>
    </location>
    <ligand>
        <name>substrate</name>
    </ligand>
</feature>
<name>E5BIJ9_9FUSO</name>
<dbReference type="AlphaFoldDB" id="E5BIJ9"/>
<dbReference type="GO" id="GO:0160147">
    <property type="term" value="F:tRNA pseudouridine(38-40) synthase activity"/>
    <property type="evidence" value="ECO:0007669"/>
    <property type="project" value="UniProtKB-EC"/>
</dbReference>
<evidence type="ECO:0000256" key="5">
    <source>
        <dbReference type="PIRSR" id="PIRSR001430-1"/>
    </source>
</evidence>
<dbReference type="GO" id="GO:0003723">
    <property type="term" value="F:RNA binding"/>
    <property type="evidence" value="ECO:0007669"/>
    <property type="project" value="InterPro"/>
</dbReference>
<dbReference type="HOGENOM" id="CLU_014673_0_1_0"/>
<dbReference type="PANTHER" id="PTHR11142:SF0">
    <property type="entry name" value="TRNA PSEUDOURIDINE SYNTHASE-LIKE 1"/>
    <property type="match status" value="1"/>
</dbReference>
<dbReference type="Proteomes" id="UP000002975">
    <property type="component" value="Unassembled WGS sequence"/>
</dbReference>
<dbReference type="Pfam" id="PF01416">
    <property type="entry name" value="PseudoU_synth_1"/>
    <property type="match status" value="2"/>
</dbReference>